<gene>
    <name evidence="2" type="ORF">POCULU_LOCUS3348</name>
</gene>
<reference evidence="2" key="1">
    <citation type="submission" date="2021-06" db="EMBL/GenBank/DDBJ databases">
        <authorList>
            <person name="Kallberg Y."/>
            <person name="Tangrot J."/>
            <person name="Rosling A."/>
        </authorList>
    </citation>
    <scope>NUCLEOTIDE SEQUENCE</scope>
    <source>
        <strain evidence="2">IA702</strain>
    </source>
</reference>
<feature type="region of interest" description="Disordered" evidence="1">
    <location>
        <begin position="80"/>
        <end position="109"/>
    </location>
</feature>
<dbReference type="EMBL" id="CAJVPJ010000363">
    <property type="protein sequence ID" value="CAG8516490.1"/>
    <property type="molecule type" value="Genomic_DNA"/>
</dbReference>
<comment type="caution">
    <text evidence="2">The sequence shown here is derived from an EMBL/GenBank/DDBJ whole genome shotgun (WGS) entry which is preliminary data.</text>
</comment>
<proteinExistence type="predicted"/>
<evidence type="ECO:0000313" key="2">
    <source>
        <dbReference type="EMBL" id="CAG8516490.1"/>
    </source>
</evidence>
<protein>
    <submittedName>
        <fullName evidence="2">5807_t:CDS:1</fullName>
    </submittedName>
</protein>
<accession>A0A9N9A454</accession>
<dbReference type="AlphaFoldDB" id="A0A9N9A454"/>
<dbReference type="OrthoDB" id="10404950at2759"/>
<evidence type="ECO:0000313" key="3">
    <source>
        <dbReference type="Proteomes" id="UP000789572"/>
    </source>
</evidence>
<keyword evidence="3" id="KW-1185">Reference proteome</keyword>
<feature type="region of interest" description="Disordered" evidence="1">
    <location>
        <begin position="1"/>
        <end position="57"/>
    </location>
</feature>
<organism evidence="2 3">
    <name type="scientific">Paraglomus occultum</name>
    <dbReference type="NCBI Taxonomy" id="144539"/>
    <lineage>
        <taxon>Eukaryota</taxon>
        <taxon>Fungi</taxon>
        <taxon>Fungi incertae sedis</taxon>
        <taxon>Mucoromycota</taxon>
        <taxon>Glomeromycotina</taxon>
        <taxon>Glomeromycetes</taxon>
        <taxon>Paraglomerales</taxon>
        <taxon>Paraglomeraceae</taxon>
        <taxon>Paraglomus</taxon>
    </lineage>
</organism>
<sequence length="216" mass="24034">MVAKFSKIWKKFSDKKSRKQALNNPTNNDRQEAPRDATSPPAAPTNPEVTFNEDSDSLRRAIASPLFKAEPVNGEIAAINLERSRENESERPEENEIAPETAAGEITAYDVSDEYASSDTAKSDKQTHLPTDVSASQSIRIVTPIQGVYLVSSPTTHMMITKTESSTPATKMMLLTLMSLQMFIEHMAFVLEWMVDRPIGIPLGSWLRNYLGPLSY</sequence>
<feature type="compositionally biased region" description="Basic and acidic residues" evidence="1">
    <location>
        <begin position="82"/>
        <end position="94"/>
    </location>
</feature>
<evidence type="ECO:0000256" key="1">
    <source>
        <dbReference type="SAM" id="MobiDB-lite"/>
    </source>
</evidence>
<name>A0A9N9A454_9GLOM</name>
<dbReference type="Proteomes" id="UP000789572">
    <property type="component" value="Unassembled WGS sequence"/>
</dbReference>